<dbReference type="WBParaSite" id="maker-uti_cns_0047089-snap-gene-0.3-mRNA-1">
    <property type="protein sequence ID" value="maker-uti_cns_0047089-snap-gene-0.3-mRNA-1"/>
    <property type="gene ID" value="maker-uti_cns_0047089-snap-gene-0.3"/>
</dbReference>
<protein>
    <submittedName>
        <fullName evidence="3 4">Cadherin domain-containing protein</fullName>
    </submittedName>
</protein>
<reference evidence="3 4" key="1">
    <citation type="submission" date="2016-11" db="UniProtKB">
        <authorList>
            <consortium name="WormBaseParasite"/>
        </authorList>
    </citation>
    <scope>IDENTIFICATION</scope>
</reference>
<sequence>QEDSEDSTLSLPPAGPESMGSDSPPSAIRVTDRDLPGTGGPPFLWTIVEGDNLRYRLNDGRLSVGQDTQFRPGAERLRVQVCDSGASILCNTATVIVRAIRSNVAPPRLQPLNATAVFLRPPERGVRLADLSLLDGDGIGVGPGVRIRLRSHADLFDVSPSGALLVANGNR</sequence>
<dbReference type="WBParaSite" id="maker-uti_cns_0013970-snap-gene-0.2-mRNA-1">
    <property type="protein sequence ID" value="maker-uti_cns_0013970-snap-gene-0.2-mRNA-1"/>
    <property type="gene ID" value="maker-uti_cns_0013970-snap-gene-0.2"/>
</dbReference>
<name>A0A1I8JEC0_9PLAT</name>
<evidence type="ECO:0000256" key="1">
    <source>
        <dbReference type="SAM" id="MobiDB-lite"/>
    </source>
</evidence>
<keyword evidence="2" id="KW-1185">Reference proteome</keyword>
<dbReference type="AlphaFoldDB" id="A0A1I8JEC0"/>
<dbReference type="Proteomes" id="UP000095280">
    <property type="component" value="Unplaced"/>
</dbReference>
<accession>A0A1I8JEC0</accession>
<organism evidence="2 4">
    <name type="scientific">Macrostomum lignano</name>
    <dbReference type="NCBI Taxonomy" id="282301"/>
    <lineage>
        <taxon>Eukaryota</taxon>
        <taxon>Metazoa</taxon>
        <taxon>Spiralia</taxon>
        <taxon>Lophotrochozoa</taxon>
        <taxon>Platyhelminthes</taxon>
        <taxon>Rhabditophora</taxon>
        <taxon>Macrostomorpha</taxon>
        <taxon>Macrostomida</taxon>
        <taxon>Macrostomidae</taxon>
        <taxon>Macrostomum</taxon>
    </lineage>
</organism>
<feature type="region of interest" description="Disordered" evidence="1">
    <location>
        <begin position="1"/>
        <end position="35"/>
    </location>
</feature>
<evidence type="ECO:0000313" key="2">
    <source>
        <dbReference type="Proteomes" id="UP000095280"/>
    </source>
</evidence>
<evidence type="ECO:0000313" key="3">
    <source>
        <dbReference type="WBParaSite" id="maker-uti_cns_0013970-snap-gene-0.2-mRNA-1"/>
    </source>
</evidence>
<proteinExistence type="predicted"/>
<evidence type="ECO:0000313" key="4">
    <source>
        <dbReference type="WBParaSite" id="maker-uti_cns_0047089-snap-gene-0.3-mRNA-1"/>
    </source>
</evidence>